<dbReference type="EMBL" id="SWJE01000024">
    <property type="protein sequence ID" value="TKC79233.1"/>
    <property type="molecule type" value="Genomic_DNA"/>
</dbReference>
<dbReference type="InterPro" id="IPR033900">
    <property type="entry name" value="Gram_neg_porin_domain"/>
</dbReference>
<evidence type="ECO:0000256" key="4">
    <source>
        <dbReference type="ARBA" id="ARBA00022452"/>
    </source>
</evidence>
<name>A0A4U1HGY0_9BURK</name>
<evidence type="ECO:0000256" key="6">
    <source>
        <dbReference type="ARBA" id="ARBA00022729"/>
    </source>
</evidence>
<dbReference type="GO" id="GO:0006811">
    <property type="term" value="P:monoatomic ion transport"/>
    <property type="evidence" value="ECO:0007669"/>
    <property type="project" value="UniProtKB-KW"/>
</dbReference>
<dbReference type="PANTHER" id="PTHR34501:SF9">
    <property type="entry name" value="MAJOR OUTER MEMBRANE PROTEIN P.IA"/>
    <property type="match status" value="1"/>
</dbReference>
<proteinExistence type="predicted"/>
<keyword evidence="4" id="KW-1134">Transmembrane beta strand</keyword>
<evidence type="ECO:0000256" key="3">
    <source>
        <dbReference type="ARBA" id="ARBA00022448"/>
    </source>
</evidence>
<comment type="subunit">
    <text evidence="2">Homotrimer.</text>
</comment>
<keyword evidence="3" id="KW-0813">Transport</keyword>
<dbReference type="AlphaFoldDB" id="A0A4U1HGY0"/>
<dbReference type="Pfam" id="PF13609">
    <property type="entry name" value="Porin_4"/>
    <property type="match status" value="1"/>
</dbReference>
<keyword evidence="10" id="KW-0998">Cell outer membrane</keyword>
<comment type="caution">
    <text evidence="12">The sequence shown here is derived from an EMBL/GenBank/DDBJ whole genome shotgun (WGS) entry which is preliminary data.</text>
</comment>
<evidence type="ECO:0000256" key="7">
    <source>
        <dbReference type="ARBA" id="ARBA00023065"/>
    </source>
</evidence>
<dbReference type="SUPFAM" id="SSF56935">
    <property type="entry name" value="Porins"/>
    <property type="match status" value="1"/>
</dbReference>
<keyword evidence="5" id="KW-0812">Transmembrane</keyword>
<gene>
    <name evidence="12" type="ORF">FAZ69_30715</name>
</gene>
<dbReference type="InterPro" id="IPR002299">
    <property type="entry name" value="Porin_Neis"/>
</dbReference>
<comment type="subcellular location">
    <subcellularLocation>
        <location evidence="1">Cell outer membrane</location>
        <topology evidence="1">Multi-pass membrane protein</topology>
    </subcellularLocation>
</comment>
<keyword evidence="8" id="KW-0626">Porin</keyword>
<dbReference type="GO" id="GO:0009279">
    <property type="term" value="C:cell outer membrane"/>
    <property type="evidence" value="ECO:0007669"/>
    <property type="project" value="UniProtKB-SubCell"/>
</dbReference>
<evidence type="ECO:0000256" key="2">
    <source>
        <dbReference type="ARBA" id="ARBA00011233"/>
    </source>
</evidence>
<evidence type="ECO:0000256" key="1">
    <source>
        <dbReference type="ARBA" id="ARBA00004571"/>
    </source>
</evidence>
<sequence>MEEEKVKRSALTVFAIAAATLGAIPGAHAQSSVTLWGLLDAGVSYVSNESGHAAWKLDDGIAFPDLLGFKGSEDLGNGTHAIFQLISQFTLQGNIVANATNGSGTGTGFFARNAWLGLENDRYGQLTLGRQYDFMVDTLFRDVGADMAMYGGGFYAFRDGPFGKLGVPGSPPDEAYDFDRMNGDTPLNNAMKYTSPLIGGFRLGGMYAFGGTAGDFRQNSAYSFGTSYSFGPYAFGAAYTDVRYASLLGDSIRNFGLGARYHGDKLLLTALFTNTRNTMNGAAVNAAEAGALYQFTPAVSASLAYTYMWGNAAVDSNHAHQLTAVARYTLSKRTSVYLESVYQLTNAGANAVINGTFDASSGRSQLIGRIGMQTMF</sequence>
<dbReference type="PANTHER" id="PTHR34501">
    <property type="entry name" value="PROTEIN YDDL-RELATED"/>
    <property type="match status" value="1"/>
</dbReference>
<evidence type="ECO:0000256" key="8">
    <source>
        <dbReference type="ARBA" id="ARBA00023114"/>
    </source>
</evidence>
<dbReference type="GO" id="GO:0046930">
    <property type="term" value="C:pore complex"/>
    <property type="evidence" value="ECO:0007669"/>
    <property type="project" value="UniProtKB-KW"/>
</dbReference>
<organism evidence="12 13">
    <name type="scientific">Trinickia terrae</name>
    <dbReference type="NCBI Taxonomy" id="2571161"/>
    <lineage>
        <taxon>Bacteria</taxon>
        <taxon>Pseudomonadati</taxon>
        <taxon>Pseudomonadota</taxon>
        <taxon>Betaproteobacteria</taxon>
        <taxon>Burkholderiales</taxon>
        <taxon>Burkholderiaceae</taxon>
        <taxon>Trinickia</taxon>
    </lineage>
</organism>
<evidence type="ECO:0000256" key="5">
    <source>
        <dbReference type="ARBA" id="ARBA00022692"/>
    </source>
</evidence>
<evidence type="ECO:0000259" key="11">
    <source>
        <dbReference type="Pfam" id="PF13609"/>
    </source>
</evidence>
<dbReference type="CDD" id="cd00342">
    <property type="entry name" value="gram_neg_porins"/>
    <property type="match status" value="1"/>
</dbReference>
<keyword evidence="13" id="KW-1185">Reference proteome</keyword>
<dbReference type="GO" id="GO:0015288">
    <property type="term" value="F:porin activity"/>
    <property type="evidence" value="ECO:0007669"/>
    <property type="project" value="UniProtKB-KW"/>
</dbReference>
<evidence type="ECO:0000313" key="13">
    <source>
        <dbReference type="Proteomes" id="UP000305539"/>
    </source>
</evidence>
<keyword evidence="6" id="KW-0732">Signal</keyword>
<dbReference type="RefSeq" id="WP_136898861.1">
    <property type="nucleotide sequence ID" value="NZ_SWJE01000024.1"/>
</dbReference>
<reference evidence="12 13" key="1">
    <citation type="submission" date="2019-04" db="EMBL/GenBank/DDBJ databases">
        <title>Trinickia sp. 7GSK02, isolated from subtropical forest soil.</title>
        <authorList>
            <person name="Gao Z.-H."/>
            <person name="Qiu L.-H."/>
        </authorList>
    </citation>
    <scope>NUCLEOTIDE SEQUENCE [LARGE SCALE GENOMIC DNA]</scope>
    <source>
        <strain evidence="12 13">7GSK02</strain>
    </source>
</reference>
<dbReference type="OrthoDB" id="8982743at2"/>
<dbReference type="Gene3D" id="2.40.160.10">
    <property type="entry name" value="Porin"/>
    <property type="match status" value="1"/>
</dbReference>
<dbReference type="PRINTS" id="PR00184">
    <property type="entry name" value="NEISSPPORIN"/>
</dbReference>
<evidence type="ECO:0000256" key="9">
    <source>
        <dbReference type="ARBA" id="ARBA00023136"/>
    </source>
</evidence>
<keyword evidence="7" id="KW-0406">Ion transport</keyword>
<keyword evidence="9" id="KW-0472">Membrane</keyword>
<dbReference type="InterPro" id="IPR050298">
    <property type="entry name" value="Gram-neg_bact_OMP"/>
</dbReference>
<evidence type="ECO:0000313" key="12">
    <source>
        <dbReference type="EMBL" id="TKC79233.1"/>
    </source>
</evidence>
<feature type="domain" description="Porin" evidence="11">
    <location>
        <begin position="17"/>
        <end position="342"/>
    </location>
</feature>
<dbReference type="Proteomes" id="UP000305539">
    <property type="component" value="Unassembled WGS sequence"/>
</dbReference>
<dbReference type="InterPro" id="IPR023614">
    <property type="entry name" value="Porin_dom_sf"/>
</dbReference>
<accession>A0A4U1HGY0</accession>
<evidence type="ECO:0000256" key="10">
    <source>
        <dbReference type="ARBA" id="ARBA00023237"/>
    </source>
</evidence>
<protein>
    <submittedName>
        <fullName evidence="12">Porin</fullName>
    </submittedName>
</protein>